<dbReference type="EMBL" id="JABFUD020000020">
    <property type="protein sequence ID" value="KAI5063924.1"/>
    <property type="molecule type" value="Genomic_DNA"/>
</dbReference>
<comment type="subcellular location">
    <subcellularLocation>
        <location evidence="6">Secreted</location>
        <location evidence="6">Cell wall</location>
    </subcellularLocation>
    <subcellularLocation>
        <location evidence="6">Membrane</location>
        <topology evidence="6">Peripheral membrane protein</topology>
    </subcellularLocation>
</comment>
<dbReference type="InterPro" id="IPR036908">
    <property type="entry name" value="RlpA-like_sf"/>
</dbReference>
<dbReference type="InterPro" id="IPR002963">
    <property type="entry name" value="Expansin"/>
</dbReference>
<dbReference type="AlphaFoldDB" id="A0A9D4Z744"/>
<keyword evidence="5" id="KW-0472">Membrane</keyword>
<evidence type="ECO:0000313" key="9">
    <source>
        <dbReference type="EMBL" id="KAI5063924.1"/>
    </source>
</evidence>
<feature type="domain" description="Expansin-like EG45" evidence="7">
    <location>
        <begin position="1"/>
        <end position="108"/>
    </location>
</feature>
<dbReference type="Gene3D" id="2.40.40.10">
    <property type="entry name" value="RlpA-like domain"/>
    <property type="match status" value="1"/>
</dbReference>
<dbReference type="PROSITE" id="PS50842">
    <property type="entry name" value="EXPANSIN_EG45"/>
    <property type="match status" value="1"/>
</dbReference>
<comment type="similarity">
    <text evidence="1 6">Belongs to the expansin family. Expansin A subfamily.</text>
</comment>
<accession>A0A9D4Z744</accession>
<sequence>MRAQGYGDNTAALSTVLFNGGKTCGACFQLQCYNDPQWCLPGNHRSVIVTATNFCPPNFSKPSDNGGWCNPPRPHFDLAVPAFLQIAKYKAGIVPVRYRRVPCFKQGGIRFAISGNRWFNMVLVSNVAGSGSVTSMSVRGSRTSAWLPMTRNWGQNWQCTKVLTGQSLSFLITTDDGHTRTFFNVAPSSWSFGQTFQAHGGQF</sequence>
<keyword evidence="10" id="KW-1185">Reference proteome</keyword>
<dbReference type="InterPro" id="IPR007112">
    <property type="entry name" value="Expansin/allergen_DPBB_dom"/>
</dbReference>
<gene>
    <name evidence="9" type="ORF">GOP47_0020594</name>
</gene>
<evidence type="ECO:0000256" key="6">
    <source>
        <dbReference type="RuleBase" id="RU365023"/>
    </source>
</evidence>
<dbReference type="SUPFAM" id="SSF50685">
    <property type="entry name" value="Barwin-like endoglucanases"/>
    <property type="match status" value="1"/>
</dbReference>
<dbReference type="Pfam" id="PF01357">
    <property type="entry name" value="Expansin_C"/>
    <property type="match status" value="1"/>
</dbReference>
<dbReference type="GO" id="GO:0005576">
    <property type="term" value="C:extracellular region"/>
    <property type="evidence" value="ECO:0007669"/>
    <property type="project" value="InterPro"/>
</dbReference>
<evidence type="ECO:0000259" key="8">
    <source>
        <dbReference type="PROSITE" id="PS50843"/>
    </source>
</evidence>
<evidence type="ECO:0000256" key="3">
    <source>
        <dbReference type="ARBA" id="ARBA00022525"/>
    </source>
</evidence>
<evidence type="ECO:0000256" key="5">
    <source>
        <dbReference type="ARBA" id="ARBA00023136"/>
    </source>
</evidence>
<reference evidence="9" key="1">
    <citation type="submission" date="2021-01" db="EMBL/GenBank/DDBJ databases">
        <title>Adiantum capillus-veneris genome.</title>
        <authorList>
            <person name="Fang Y."/>
            <person name="Liao Q."/>
        </authorList>
    </citation>
    <scope>NUCLEOTIDE SEQUENCE</scope>
    <source>
        <strain evidence="9">H3</strain>
        <tissue evidence="9">Leaf</tissue>
    </source>
</reference>
<dbReference type="GO" id="GO:0009664">
    <property type="term" value="P:plant-type cell wall organization"/>
    <property type="evidence" value="ECO:0007669"/>
    <property type="project" value="InterPro"/>
</dbReference>
<evidence type="ECO:0000259" key="7">
    <source>
        <dbReference type="PROSITE" id="PS50842"/>
    </source>
</evidence>
<dbReference type="InterPro" id="IPR036749">
    <property type="entry name" value="Expansin_CBD_sf"/>
</dbReference>
<keyword evidence="3 6" id="KW-0964">Secreted</keyword>
<protein>
    <recommendedName>
        <fullName evidence="6">Expansin</fullName>
    </recommendedName>
</protein>
<evidence type="ECO:0000256" key="4">
    <source>
        <dbReference type="ARBA" id="ARBA00022729"/>
    </source>
</evidence>
<dbReference type="GO" id="GO:0016020">
    <property type="term" value="C:membrane"/>
    <property type="evidence" value="ECO:0007669"/>
    <property type="project" value="UniProtKB-SubCell"/>
</dbReference>
<keyword evidence="2 6" id="KW-0134">Cell wall</keyword>
<evidence type="ECO:0000313" key="10">
    <source>
        <dbReference type="Proteomes" id="UP000886520"/>
    </source>
</evidence>
<dbReference type="SUPFAM" id="SSF49590">
    <property type="entry name" value="PHL pollen allergen"/>
    <property type="match status" value="1"/>
</dbReference>
<dbReference type="OrthoDB" id="5823761at2759"/>
<keyword evidence="4" id="KW-0732">Signal</keyword>
<dbReference type="InterPro" id="IPR009009">
    <property type="entry name" value="RlpA-like_DPBB"/>
</dbReference>
<dbReference type="PRINTS" id="PR01226">
    <property type="entry name" value="EXPANSIN"/>
</dbReference>
<proteinExistence type="inferred from homology"/>
<name>A0A9D4Z744_ADICA</name>
<dbReference type="CDD" id="cd22274">
    <property type="entry name" value="DPBB_EXPA_N"/>
    <property type="match status" value="1"/>
</dbReference>
<feature type="domain" description="Expansin-like CBD" evidence="8">
    <location>
        <begin position="118"/>
        <end position="198"/>
    </location>
</feature>
<dbReference type="Proteomes" id="UP000886520">
    <property type="component" value="Chromosome 20"/>
</dbReference>
<dbReference type="PANTHER" id="PTHR31867">
    <property type="entry name" value="EXPANSIN-A15"/>
    <property type="match status" value="1"/>
</dbReference>
<comment type="function">
    <text evidence="6">Causes loosening and extension of plant cell walls by disrupting non-covalent bonding between cellulose microfibrils and matrix glucans. No enzymatic activity has been found.</text>
</comment>
<dbReference type="InterPro" id="IPR007118">
    <property type="entry name" value="Expan_Lol_pI"/>
</dbReference>
<dbReference type="SMART" id="SM00837">
    <property type="entry name" value="DPBB_1"/>
    <property type="match status" value="1"/>
</dbReference>
<dbReference type="PRINTS" id="PR01225">
    <property type="entry name" value="EXPANSNFAMLY"/>
</dbReference>
<dbReference type="Gene3D" id="2.60.40.760">
    <property type="entry name" value="Expansin, cellulose-binding-like domain"/>
    <property type="match status" value="1"/>
</dbReference>
<organism evidence="9 10">
    <name type="scientific">Adiantum capillus-veneris</name>
    <name type="common">Maidenhair fern</name>
    <dbReference type="NCBI Taxonomy" id="13818"/>
    <lineage>
        <taxon>Eukaryota</taxon>
        <taxon>Viridiplantae</taxon>
        <taxon>Streptophyta</taxon>
        <taxon>Embryophyta</taxon>
        <taxon>Tracheophyta</taxon>
        <taxon>Polypodiopsida</taxon>
        <taxon>Polypodiidae</taxon>
        <taxon>Polypodiales</taxon>
        <taxon>Pteridineae</taxon>
        <taxon>Pteridaceae</taxon>
        <taxon>Vittarioideae</taxon>
        <taxon>Adiantum</taxon>
    </lineage>
</organism>
<evidence type="ECO:0000256" key="1">
    <source>
        <dbReference type="ARBA" id="ARBA00005392"/>
    </source>
</evidence>
<evidence type="ECO:0000256" key="2">
    <source>
        <dbReference type="ARBA" id="ARBA00022512"/>
    </source>
</evidence>
<dbReference type="Pfam" id="PF03330">
    <property type="entry name" value="DPBB_1"/>
    <property type="match status" value="1"/>
</dbReference>
<keyword evidence="6" id="KW-0961">Cell wall biogenesis/degradation</keyword>
<dbReference type="InterPro" id="IPR007117">
    <property type="entry name" value="Expansin_CBD"/>
</dbReference>
<dbReference type="PROSITE" id="PS50843">
    <property type="entry name" value="EXPANSIN_CBD"/>
    <property type="match status" value="1"/>
</dbReference>
<comment type="caution">
    <text evidence="9">The sequence shown here is derived from an EMBL/GenBank/DDBJ whole genome shotgun (WGS) entry which is preliminary data.</text>
</comment>